<name>A0A2P2QFJ5_RHIMU</name>
<organism evidence="2">
    <name type="scientific">Rhizophora mucronata</name>
    <name type="common">Asiatic mangrove</name>
    <dbReference type="NCBI Taxonomy" id="61149"/>
    <lineage>
        <taxon>Eukaryota</taxon>
        <taxon>Viridiplantae</taxon>
        <taxon>Streptophyta</taxon>
        <taxon>Embryophyta</taxon>
        <taxon>Tracheophyta</taxon>
        <taxon>Spermatophyta</taxon>
        <taxon>Magnoliopsida</taxon>
        <taxon>eudicotyledons</taxon>
        <taxon>Gunneridae</taxon>
        <taxon>Pentapetalae</taxon>
        <taxon>rosids</taxon>
        <taxon>fabids</taxon>
        <taxon>Malpighiales</taxon>
        <taxon>Rhizophoraceae</taxon>
        <taxon>Rhizophora</taxon>
    </lineage>
</organism>
<keyword evidence="1" id="KW-0732">Signal</keyword>
<accession>A0A2P2QFJ5</accession>
<feature type="chain" id="PRO_5015109594" evidence="1">
    <location>
        <begin position="16"/>
        <end position="61"/>
    </location>
</feature>
<sequence length="61" mass="7489">MLMLLCLISPQLQLAKIPMRQKVLHLRNFLRWKRSLAMQWMDWKQRGMVRCISDLRICQMM</sequence>
<proteinExistence type="predicted"/>
<dbReference type="EMBL" id="GGEC01085265">
    <property type="protein sequence ID" value="MBX65749.1"/>
    <property type="molecule type" value="Transcribed_RNA"/>
</dbReference>
<protein>
    <submittedName>
        <fullName evidence="2">Uncharacterized protein</fullName>
    </submittedName>
</protein>
<evidence type="ECO:0000256" key="1">
    <source>
        <dbReference type="SAM" id="SignalP"/>
    </source>
</evidence>
<dbReference type="AlphaFoldDB" id="A0A2P2QFJ5"/>
<evidence type="ECO:0000313" key="2">
    <source>
        <dbReference type="EMBL" id="MBX65749.1"/>
    </source>
</evidence>
<reference evidence="2" key="1">
    <citation type="submission" date="2018-02" db="EMBL/GenBank/DDBJ databases">
        <title>Rhizophora mucronata_Transcriptome.</title>
        <authorList>
            <person name="Meera S.P."/>
            <person name="Sreeshan A."/>
            <person name="Augustine A."/>
        </authorList>
    </citation>
    <scope>NUCLEOTIDE SEQUENCE</scope>
    <source>
        <tissue evidence="2">Leaf</tissue>
    </source>
</reference>
<feature type="signal peptide" evidence="1">
    <location>
        <begin position="1"/>
        <end position="15"/>
    </location>
</feature>